<reference evidence="1" key="2">
    <citation type="submission" date="2025-09" db="UniProtKB">
        <authorList>
            <consortium name="Ensembl"/>
        </authorList>
    </citation>
    <scope>IDENTIFICATION</scope>
</reference>
<protein>
    <recommendedName>
        <fullName evidence="3">SH2 domain-containing protein</fullName>
    </recommendedName>
</protein>
<sequence>MVLFQALLLSNGTDGSYLLRNSNEGSDSVAMCLVLMSFQPFKTLSTTSLTNLCWAATQVCRP</sequence>
<evidence type="ECO:0000313" key="1">
    <source>
        <dbReference type="Ensembl" id="ENSNBRP00000029001.1"/>
    </source>
</evidence>
<dbReference type="Ensembl" id="ENSNBRT00000029756.1">
    <property type="protein sequence ID" value="ENSNBRP00000029001.1"/>
    <property type="gene ID" value="ENSNBRG00000022105.1"/>
</dbReference>
<dbReference type="Bgee" id="ENSNBRG00000022105">
    <property type="expression patterns" value="Expressed in mesonephros and 5 other cell types or tissues"/>
</dbReference>
<dbReference type="Proteomes" id="UP000261580">
    <property type="component" value="Unassembled WGS sequence"/>
</dbReference>
<dbReference type="AlphaFoldDB" id="A0A3Q4I2L7"/>
<reference evidence="1" key="1">
    <citation type="submission" date="2025-08" db="UniProtKB">
        <authorList>
            <consortium name="Ensembl"/>
        </authorList>
    </citation>
    <scope>IDENTIFICATION</scope>
</reference>
<evidence type="ECO:0000313" key="2">
    <source>
        <dbReference type="Proteomes" id="UP000261580"/>
    </source>
</evidence>
<name>A0A3Q4I2L7_NEOBR</name>
<organism evidence="1 2">
    <name type="scientific">Neolamprologus brichardi</name>
    <name type="common">Fairy cichlid</name>
    <name type="synonym">Lamprologus brichardi</name>
    <dbReference type="NCBI Taxonomy" id="32507"/>
    <lineage>
        <taxon>Eukaryota</taxon>
        <taxon>Metazoa</taxon>
        <taxon>Chordata</taxon>
        <taxon>Craniata</taxon>
        <taxon>Vertebrata</taxon>
        <taxon>Euteleostomi</taxon>
        <taxon>Actinopterygii</taxon>
        <taxon>Neopterygii</taxon>
        <taxon>Teleostei</taxon>
        <taxon>Neoteleostei</taxon>
        <taxon>Acanthomorphata</taxon>
        <taxon>Ovalentaria</taxon>
        <taxon>Cichlomorphae</taxon>
        <taxon>Cichliformes</taxon>
        <taxon>Cichlidae</taxon>
        <taxon>African cichlids</taxon>
        <taxon>Pseudocrenilabrinae</taxon>
        <taxon>Lamprologini</taxon>
        <taxon>Neolamprologus</taxon>
    </lineage>
</organism>
<evidence type="ECO:0008006" key="3">
    <source>
        <dbReference type="Google" id="ProtNLM"/>
    </source>
</evidence>
<accession>A0A3Q4I2L7</accession>
<proteinExistence type="predicted"/>
<keyword evidence="2" id="KW-1185">Reference proteome</keyword>